<evidence type="ECO:0000313" key="1">
    <source>
        <dbReference type="EMBL" id="KMY49057.1"/>
    </source>
</evidence>
<gene>
    <name evidence="1" type="ORF">AC625_05635</name>
</gene>
<sequence length="190" mass="22552">MNDQQRMNLINHQNRAFLEGTVENINQQWIFFDDETDEATSLEEYSQLEIDIYRRKNWYRGIIEENGVVKIHKDIIHLYDGETVKIRKPLLRSFERLLKKIETESFVQFITSLNSLDFSIHDCIYCYNQLDFSEGASPKTGVNFLVFDNELSVCSVQHHFFYTSTNHDRFEFTINTGKRIIIEKINSKHS</sequence>
<proteinExistence type="predicted"/>
<dbReference type="EMBL" id="LFZW01000001">
    <property type="protein sequence ID" value="KMY49057.1"/>
    <property type="molecule type" value="Genomic_DNA"/>
</dbReference>
<dbReference type="OrthoDB" id="2923064at2"/>
<evidence type="ECO:0000313" key="2">
    <source>
        <dbReference type="Proteomes" id="UP000037146"/>
    </source>
</evidence>
<comment type="caution">
    <text evidence="1">The sequence shown here is derived from an EMBL/GenBank/DDBJ whole genome shotgun (WGS) entry which is preliminary data.</text>
</comment>
<reference evidence="2" key="1">
    <citation type="submission" date="2015-07" db="EMBL/GenBank/DDBJ databases">
        <title>Genome sequencing project for genomic taxonomy and phylogenomics of Bacillus-like bacteria.</title>
        <authorList>
            <person name="Liu B."/>
            <person name="Wang J."/>
            <person name="Zhu Y."/>
            <person name="Liu G."/>
            <person name="Chen Q."/>
            <person name="Chen Z."/>
            <person name="Lan J."/>
            <person name="Che J."/>
            <person name="Ge C."/>
            <person name="Shi H."/>
            <person name="Pan Z."/>
            <person name="Liu X."/>
        </authorList>
    </citation>
    <scope>NUCLEOTIDE SEQUENCE [LARGE SCALE GENOMIC DNA]</scope>
    <source>
        <strain evidence="2">FJAT-27997</strain>
    </source>
</reference>
<dbReference type="AlphaFoldDB" id="A0A0K9GS25"/>
<dbReference type="Proteomes" id="UP000037146">
    <property type="component" value="Unassembled WGS sequence"/>
</dbReference>
<dbReference type="RefSeq" id="WP_049680389.1">
    <property type="nucleotide sequence ID" value="NZ_JBIVOD010000002.1"/>
</dbReference>
<protein>
    <recommendedName>
        <fullName evidence="3">DUF2777 domain-containing protein</fullName>
    </recommendedName>
</protein>
<dbReference type="PATRIC" id="fig|1679170.3.peg.1206"/>
<accession>A0A0K9GS25</accession>
<evidence type="ECO:0008006" key="3">
    <source>
        <dbReference type="Google" id="ProtNLM"/>
    </source>
</evidence>
<dbReference type="InterPro" id="IPR024488">
    <property type="entry name" value="DUF2777"/>
</dbReference>
<name>A0A0K9GS25_9BACI</name>
<keyword evidence="2" id="KW-1185">Reference proteome</keyword>
<organism evidence="1 2">
    <name type="scientific">Peribacillus loiseleuriae</name>
    <dbReference type="NCBI Taxonomy" id="1679170"/>
    <lineage>
        <taxon>Bacteria</taxon>
        <taxon>Bacillati</taxon>
        <taxon>Bacillota</taxon>
        <taxon>Bacilli</taxon>
        <taxon>Bacillales</taxon>
        <taxon>Bacillaceae</taxon>
        <taxon>Peribacillus</taxon>
    </lineage>
</organism>
<dbReference type="Pfam" id="PF10949">
    <property type="entry name" value="DUF2777"/>
    <property type="match status" value="1"/>
</dbReference>